<keyword evidence="5" id="KW-1185">Reference proteome</keyword>
<sequence length="302" mass="32407">MNSKGSPGNRGAFAVAACAASEVRGNGEEEELDGGGRVEPQAMAGLEALMDAAWPAAEREESGGWVLRAASGVTQRANSVWPREPGTDPHALPTALREARLWYRNHRLPLILQVFEDPRYAPLNAVLDEEGFTRQSETLVLVRNSGTDAPAADTGVEISARPPAEWLRLWWSVEGRGDDTALAVARGILERCPSLYALVRDDGGRPAAVGRLAVPVGRADGASGTGGLYCLATSPDARRRGHAARILQALLRAGDARGLSGYWLLVMASNAGARELYARAGFTEAGRYLYRQERPKRHLTGC</sequence>
<reference evidence="4 5" key="1">
    <citation type="submission" date="2023-07" db="EMBL/GenBank/DDBJ databases">
        <title>Sorghum-associated microbial communities from plants grown in Nebraska, USA.</title>
        <authorList>
            <person name="Schachtman D."/>
        </authorList>
    </citation>
    <scope>NUCLEOTIDE SEQUENCE [LARGE SCALE GENOMIC DNA]</scope>
    <source>
        <strain evidence="4 5">BE167</strain>
    </source>
</reference>
<evidence type="ECO:0000313" key="4">
    <source>
        <dbReference type="EMBL" id="MDR7080936.1"/>
    </source>
</evidence>
<evidence type="ECO:0000256" key="1">
    <source>
        <dbReference type="ARBA" id="ARBA00022679"/>
    </source>
</evidence>
<dbReference type="SUPFAM" id="SSF55729">
    <property type="entry name" value="Acyl-CoA N-acyltransferases (Nat)"/>
    <property type="match status" value="1"/>
</dbReference>
<gene>
    <name evidence="4" type="ORF">J2X01_000205</name>
</gene>
<accession>A0ABU1U6Y2</accession>
<dbReference type="InterPro" id="IPR056935">
    <property type="entry name" value="Rv0428c-like_C"/>
</dbReference>
<dbReference type="PROSITE" id="PS51186">
    <property type="entry name" value="GNAT"/>
    <property type="match status" value="1"/>
</dbReference>
<feature type="domain" description="N-acetyltransferase" evidence="3">
    <location>
        <begin position="156"/>
        <end position="300"/>
    </location>
</feature>
<keyword evidence="2" id="KW-0012">Acyltransferase</keyword>
<comment type="caution">
    <text evidence="4">The sequence shown here is derived from an EMBL/GenBank/DDBJ whole genome shotgun (WGS) entry which is preliminary data.</text>
</comment>
<name>A0ABU1U6Y2_9MICC</name>
<dbReference type="CDD" id="cd04301">
    <property type="entry name" value="NAT_SF"/>
    <property type="match status" value="1"/>
</dbReference>
<dbReference type="InterPro" id="IPR016181">
    <property type="entry name" value="Acyl_CoA_acyltransferase"/>
</dbReference>
<dbReference type="InterPro" id="IPR000182">
    <property type="entry name" value="GNAT_dom"/>
</dbReference>
<dbReference type="InterPro" id="IPR050680">
    <property type="entry name" value="YpeA/RimI_acetyltransf"/>
</dbReference>
<dbReference type="PANTHER" id="PTHR43420">
    <property type="entry name" value="ACETYLTRANSFERASE"/>
    <property type="match status" value="1"/>
</dbReference>
<evidence type="ECO:0000259" key="3">
    <source>
        <dbReference type="PROSITE" id="PS51186"/>
    </source>
</evidence>
<protein>
    <submittedName>
        <fullName evidence="4">Ribosomal protein S18 acetylase RimI-like enzyme</fullName>
    </submittedName>
</protein>
<dbReference type="Pfam" id="PF24553">
    <property type="entry name" value="Rv0428c_C"/>
    <property type="match status" value="1"/>
</dbReference>
<organism evidence="4 5">
    <name type="scientific">Arthrobacter ginsengisoli</name>
    <dbReference type="NCBI Taxonomy" id="1356565"/>
    <lineage>
        <taxon>Bacteria</taxon>
        <taxon>Bacillati</taxon>
        <taxon>Actinomycetota</taxon>
        <taxon>Actinomycetes</taxon>
        <taxon>Micrococcales</taxon>
        <taxon>Micrococcaceae</taxon>
        <taxon>Arthrobacter</taxon>
    </lineage>
</organism>
<dbReference type="Gene3D" id="3.40.630.30">
    <property type="match status" value="1"/>
</dbReference>
<evidence type="ECO:0000313" key="5">
    <source>
        <dbReference type="Proteomes" id="UP001252243"/>
    </source>
</evidence>
<proteinExistence type="predicted"/>
<dbReference type="Proteomes" id="UP001252243">
    <property type="component" value="Unassembled WGS sequence"/>
</dbReference>
<evidence type="ECO:0000256" key="2">
    <source>
        <dbReference type="ARBA" id="ARBA00023315"/>
    </source>
</evidence>
<keyword evidence="1" id="KW-0808">Transferase</keyword>
<dbReference type="EMBL" id="JAVDVQ010000001">
    <property type="protein sequence ID" value="MDR7080936.1"/>
    <property type="molecule type" value="Genomic_DNA"/>
</dbReference>